<dbReference type="PRINTS" id="PR00411">
    <property type="entry name" value="PNDRDTASEI"/>
</dbReference>
<comment type="subunit">
    <text evidence="2">Homodimer.</text>
</comment>
<dbReference type="InterPro" id="IPR004099">
    <property type="entry name" value="Pyr_nucl-diS_OxRdtase_dimer"/>
</dbReference>
<evidence type="ECO:0000256" key="7">
    <source>
        <dbReference type="ARBA" id="ARBA00023284"/>
    </source>
</evidence>
<keyword evidence="3 11" id="KW-0285">Flavoprotein</keyword>
<accession>A0A0M6W9G2</accession>
<dbReference type="InterPro" id="IPR046952">
    <property type="entry name" value="GSHR/TRXR-like"/>
</dbReference>
<evidence type="ECO:0000256" key="3">
    <source>
        <dbReference type="ARBA" id="ARBA00022630"/>
    </source>
</evidence>
<keyword evidence="9" id="KW-0547">Nucleotide-binding</keyword>
<evidence type="ECO:0000256" key="2">
    <source>
        <dbReference type="ARBA" id="ARBA00011738"/>
    </source>
</evidence>
<feature type="active site" description="Proton acceptor" evidence="8">
    <location>
        <position position="439"/>
    </location>
</feature>
<feature type="binding site" evidence="9">
    <location>
        <position position="262"/>
    </location>
    <ligand>
        <name>NAD(+)</name>
        <dbReference type="ChEBI" id="CHEBI:57540"/>
    </ligand>
</feature>
<evidence type="ECO:0000256" key="8">
    <source>
        <dbReference type="PIRSR" id="PIRSR000350-2"/>
    </source>
</evidence>
<dbReference type="GO" id="GO:0034599">
    <property type="term" value="P:cellular response to oxidative stress"/>
    <property type="evidence" value="ECO:0007669"/>
    <property type="project" value="TreeGrafter"/>
</dbReference>
<dbReference type="InterPro" id="IPR006322">
    <property type="entry name" value="Glutathione_Rdtase_euk/bac"/>
</dbReference>
<dbReference type="FunFam" id="3.30.390.30:FF:000003">
    <property type="entry name" value="Glutathione reductase"/>
    <property type="match status" value="1"/>
</dbReference>
<comment type="cofactor">
    <cofactor evidence="9">
        <name>FAD</name>
        <dbReference type="ChEBI" id="CHEBI:57692"/>
    </cofactor>
    <text evidence="9">Binds 1 FAD per subunit.</text>
</comment>
<dbReference type="Pfam" id="PF02852">
    <property type="entry name" value="Pyr_redox_dim"/>
    <property type="match status" value="1"/>
</dbReference>
<evidence type="ECO:0000256" key="10">
    <source>
        <dbReference type="PIRSR" id="PIRSR000350-4"/>
    </source>
</evidence>
<dbReference type="Proteomes" id="UP000242301">
    <property type="component" value="Unassembled WGS sequence"/>
</dbReference>
<dbReference type="InterPro" id="IPR016156">
    <property type="entry name" value="FAD/NAD-linked_Rdtase_dimer_sf"/>
</dbReference>
<protein>
    <submittedName>
        <fullName evidence="14">Glutathione reductase</fullName>
        <ecNumber evidence="14">1.8.1.7</ecNumber>
    </submittedName>
</protein>
<dbReference type="GO" id="GO:0006749">
    <property type="term" value="P:glutathione metabolic process"/>
    <property type="evidence" value="ECO:0007669"/>
    <property type="project" value="InterPro"/>
</dbReference>
<feature type="binding site" evidence="9">
    <location>
        <begin position="174"/>
        <end position="181"/>
    </location>
    <ligand>
        <name>NAD(+)</name>
        <dbReference type="ChEBI" id="CHEBI:57540"/>
    </ligand>
</feature>
<dbReference type="InterPro" id="IPR036188">
    <property type="entry name" value="FAD/NAD-bd_sf"/>
</dbReference>
<keyword evidence="6" id="KW-1015">Disulfide bond</keyword>
<dbReference type="EC" id="1.8.1.7" evidence="14"/>
<dbReference type="InterPro" id="IPR012999">
    <property type="entry name" value="Pyr_OxRdtase_I_AS"/>
</dbReference>
<feature type="disulfide bond" description="Redox-active" evidence="10">
    <location>
        <begin position="42"/>
        <end position="47"/>
    </location>
</feature>
<dbReference type="GO" id="GO:0004362">
    <property type="term" value="F:glutathione-disulfide reductase (NADPH) activity"/>
    <property type="evidence" value="ECO:0007669"/>
    <property type="project" value="UniProtKB-EC"/>
</dbReference>
<gene>
    <name evidence="14" type="primary">gor</name>
    <name evidence="14" type="ORF">SOFFGTOCOR_0187</name>
</gene>
<dbReference type="FunFam" id="3.50.50.60:FF:000235">
    <property type="entry name" value="Glutathione reductase"/>
    <property type="match status" value="1"/>
</dbReference>
<proteinExistence type="inferred from homology"/>
<keyword evidence="9" id="KW-0520">NAD</keyword>
<dbReference type="PROSITE" id="PS00076">
    <property type="entry name" value="PYRIDINE_REDOX_1"/>
    <property type="match status" value="1"/>
</dbReference>
<dbReference type="AlphaFoldDB" id="A0A0M6W9G2"/>
<keyword evidence="15" id="KW-1185">Reference proteome</keyword>
<dbReference type="PIRSF" id="PIRSF000350">
    <property type="entry name" value="Mercury_reductase_MerA"/>
    <property type="match status" value="1"/>
</dbReference>
<organism evidence="14 15">
    <name type="scientific">Candidatus Providencia siddallii</name>
    <dbReference type="NCBI Taxonomy" id="1715285"/>
    <lineage>
        <taxon>Bacteria</taxon>
        <taxon>Pseudomonadati</taxon>
        <taxon>Pseudomonadota</taxon>
        <taxon>Gammaproteobacteria</taxon>
        <taxon>Enterobacterales</taxon>
        <taxon>Morganellaceae</taxon>
        <taxon>Providencia</taxon>
    </lineage>
</organism>
<dbReference type="Gene3D" id="3.30.390.30">
    <property type="match status" value="1"/>
</dbReference>
<evidence type="ECO:0000256" key="4">
    <source>
        <dbReference type="ARBA" id="ARBA00022827"/>
    </source>
</evidence>
<keyword evidence="7 11" id="KW-0676">Redox-active center</keyword>
<dbReference type="SUPFAM" id="SSF55424">
    <property type="entry name" value="FAD/NAD-linked reductases, dimerisation (C-terminal) domain"/>
    <property type="match status" value="1"/>
</dbReference>
<feature type="domain" description="Pyridine nucleotide-disulphide oxidoreductase dimerisation" evidence="12">
    <location>
        <begin position="339"/>
        <end position="449"/>
    </location>
</feature>
<dbReference type="GO" id="GO:0050660">
    <property type="term" value="F:flavin adenine dinucleotide binding"/>
    <property type="evidence" value="ECO:0007669"/>
    <property type="project" value="InterPro"/>
</dbReference>
<sequence>MNEHYNYIAIGAGSGGISSIKQAAMYGKKCAIIEEKLIGGTCVNLGCVPKKIMWYAANVSEIINIYASNYGFNITINNFNWKKLIETRSVYINNLQIFYKKNFKKNNITVINGHASFINANTLKVNNKIYTSDHILISSGSYPIIPKILGAEYGITSDGFFELNELPKSVAIVGAGYIAVELAGMLNGFGVETHLFVRKNSPLRSFDSVIINGLIEIMKKKGIKLHTWVSLKKILKNKDSSLILKLENNQEFKVDVLIWAIGRKPATNNLNIESVGVELDEYGYIKVDQYQNTNINGIYAIGDNTYASKVAPVAVAAGRKLSDRLFNDMPDAYLNYKNIPTVVFFHPPICAVGMTESQAIKKYGINNIKIYNSSFIAMRDANVSLDIPCILKLVCVGTNEKIVGIHGIGCGVDEILQGFVVAFNMGATKRDFDNTIAIHPTVSEEFVTMR</sequence>
<dbReference type="NCBIfam" id="TIGR01421">
    <property type="entry name" value="gluta_reduc_1"/>
    <property type="match status" value="1"/>
</dbReference>
<dbReference type="PANTHER" id="PTHR42737:SF2">
    <property type="entry name" value="GLUTATHIONE REDUCTASE"/>
    <property type="match status" value="1"/>
</dbReference>
<comment type="similarity">
    <text evidence="1 11">Belongs to the class-I pyridine nucleotide-disulfide oxidoreductase family.</text>
</comment>
<name>A0A0M6W9G2_9GAMM</name>
<dbReference type="PRINTS" id="PR00368">
    <property type="entry name" value="FADPNR"/>
</dbReference>
<keyword evidence="4 9" id="KW-0274">FAD</keyword>
<evidence type="ECO:0000259" key="12">
    <source>
        <dbReference type="Pfam" id="PF02852"/>
    </source>
</evidence>
<dbReference type="SUPFAM" id="SSF51905">
    <property type="entry name" value="FAD/NAD(P)-binding domain"/>
    <property type="match status" value="1"/>
</dbReference>
<dbReference type="NCBIfam" id="NF004776">
    <property type="entry name" value="PRK06116.1"/>
    <property type="match status" value="1"/>
</dbReference>
<evidence type="ECO:0000256" key="9">
    <source>
        <dbReference type="PIRSR" id="PIRSR000350-3"/>
    </source>
</evidence>
<evidence type="ECO:0000256" key="5">
    <source>
        <dbReference type="ARBA" id="ARBA00023002"/>
    </source>
</evidence>
<dbReference type="PANTHER" id="PTHR42737">
    <property type="entry name" value="GLUTATHIONE REDUCTASE"/>
    <property type="match status" value="1"/>
</dbReference>
<dbReference type="STRING" id="1715285.SOFFGTOCOR_0187"/>
<feature type="binding site" evidence="9">
    <location>
        <position position="303"/>
    </location>
    <ligand>
        <name>FAD</name>
        <dbReference type="ChEBI" id="CHEBI:57692"/>
    </ligand>
</feature>
<feature type="domain" description="FAD/NAD(P)-binding" evidence="13">
    <location>
        <begin position="6"/>
        <end position="318"/>
    </location>
</feature>
<dbReference type="GO" id="GO:0050661">
    <property type="term" value="F:NADP binding"/>
    <property type="evidence" value="ECO:0007669"/>
    <property type="project" value="InterPro"/>
</dbReference>
<dbReference type="InterPro" id="IPR001100">
    <property type="entry name" value="Pyr_nuc-diS_OxRdtase"/>
</dbReference>
<dbReference type="GO" id="GO:0005829">
    <property type="term" value="C:cytosol"/>
    <property type="evidence" value="ECO:0007669"/>
    <property type="project" value="TreeGrafter"/>
</dbReference>
<evidence type="ECO:0000256" key="11">
    <source>
        <dbReference type="RuleBase" id="RU003691"/>
    </source>
</evidence>
<dbReference type="EMBL" id="CVRF01000001">
    <property type="protein sequence ID" value="CRK85625.1"/>
    <property type="molecule type" value="Genomic_DNA"/>
</dbReference>
<keyword evidence="5 11" id="KW-0560">Oxidoreductase</keyword>
<dbReference type="InterPro" id="IPR023753">
    <property type="entry name" value="FAD/NAD-binding_dom"/>
</dbReference>
<evidence type="ECO:0000313" key="14">
    <source>
        <dbReference type="EMBL" id="CRK85625.1"/>
    </source>
</evidence>
<feature type="binding site" evidence="9">
    <location>
        <position position="51"/>
    </location>
    <ligand>
        <name>FAD</name>
        <dbReference type="ChEBI" id="CHEBI:57692"/>
    </ligand>
</feature>
<dbReference type="GO" id="GO:0045454">
    <property type="term" value="P:cell redox homeostasis"/>
    <property type="evidence" value="ECO:0007669"/>
    <property type="project" value="InterPro"/>
</dbReference>
<evidence type="ECO:0000256" key="1">
    <source>
        <dbReference type="ARBA" id="ARBA00007532"/>
    </source>
</evidence>
<evidence type="ECO:0000256" key="6">
    <source>
        <dbReference type="ARBA" id="ARBA00023157"/>
    </source>
</evidence>
<evidence type="ECO:0000313" key="15">
    <source>
        <dbReference type="Proteomes" id="UP000242301"/>
    </source>
</evidence>
<evidence type="ECO:0000259" key="13">
    <source>
        <dbReference type="Pfam" id="PF07992"/>
    </source>
</evidence>
<dbReference type="Gene3D" id="3.50.50.60">
    <property type="entry name" value="FAD/NAD(P)-binding domain"/>
    <property type="match status" value="2"/>
</dbReference>
<reference evidence="15" key="1">
    <citation type="submission" date="2015-05" db="EMBL/GenBank/DDBJ databases">
        <authorList>
            <person name="Manzano-Marin A."/>
        </authorList>
    </citation>
    <scope>NUCLEOTIDE SEQUENCE [LARGE SCALE GENOMIC DNA]</scope>
    <source>
        <strain evidence="15">officinalis</strain>
    </source>
</reference>
<dbReference type="Pfam" id="PF07992">
    <property type="entry name" value="Pyr_redox_2"/>
    <property type="match status" value="1"/>
</dbReference>